<proteinExistence type="predicted"/>
<keyword evidence="1" id="KW-0732">Signal</keyword>
<evidence type="ECO:0008006" key="4">
    <source>
        <dbReference type="Google" id="ProtNLM"/>
    </source>
</evidence>
<feature type="chain" id="PRO_5012657913" description="DUF4468 domain-containing protein" evidence="1">
    <location>
        <begin position="19"/>
        <end position="164"/>
    </location>
</feature>
<name>A0A1M6DVQ1_9BACT</name>
<dbReference type="EMBL" id="FQYR01000002">
    <property type="protein sequence ID" value="SHI77292.1"/>
    <property type="molecule type" value="Genomic_DNA"/>
</dbReference>
<gene>
    <name evidence="2" type="ORF">SAMN02745181_0847</name>
</gene>
<organism evidence="2 3">
    <name type="scientific">Rubritalea squalenifaciens DSM 18772</name>
    <dbReference type="NCBI Taxonomy" id="1123071"/>
    <lineage>
        <taxon>Bacteria</taxon>
        <taxon>Pseudomonadati</taxon>
        <taxon>Verrucomicrobiota</taxon>
        <taxon>Verrucomicrobiia</taxon>
        <taxon>Verrucomicrobiales</taxon>
        <taxon>Rubritaleaceae</taxon>
        <taxon>Rubritalea</taxon>
    </lineage>
</organism>
<keyword evidence="3" id="KW-1185">Reference proteome</keyword>
<evidence type="ECO:0000256" key="1">
    <source>
        <dbReference type="SAM" id="SignalP"/>
    </source>
</evidence>
<dbReference type="InParanoid" id="A0A1M6DVQ1"/>
<dbReference type="Proteomes" id="UP000184510">
    <property type="component" value="Unassembled WGS sequence"/>
</dbReference>
<evidence type="ECO:0000313" key="3">
    <source>
        <dbReference type="Proteomes" id="UP000184510"/>
    </source>
</evidence>
<protein>
    <recommendedName>
        <fullName evidence="4">DUF4468 domain-containing protein</fullName>
    </recommendedName>
</protein>
<feature type="signal peptide" evidence="1">
    <location>
        <begin position="1"/>
        <end position="18"/>
    </location>
</feature>
<dbReference type="RefSeq" id="WP_143158224.1">
    <property type="nucleotide sequence ID" value="NZ_FQYR01000002.1"/>
</dbReference>
<evidence type="ECO:0000313" key="2">
    <source>
        <dbReference type="EMBL" id="SHI77292.1"/>
    </source>
</evidence>
<accession>A0A1M6DVQ1</accession>
<reference evidence="2 3" key="1">
    <citation type="submission" date="2016-11" db="EMBL/GenBank/DDBJ databases">
        <authorList>
            <person name="Jaros S."/>
            <person name="Januszkiewicz K."/>
            <person name="Wedrychowicz H."/>
        </authorList>
    </citation>
    <scope>NUCLEOTIDE SEQUENCE [LARGE SCALE GENOMIC DNA]</scope>
    <source>
        <strain evidence="2 3">DSM 18772</strain>
    </source>
</reference>
<sequence length="164" mass="18481">MKILCVLMSLALTLFASGQETVQYSKDGLEAVIPKGFEYVDLSEQNPTASARGYFRSPDDSIRFYHERARSIKLFLSAKSEYITSADAQVLKRKPDGTRFMNYLTVKPVDNPNAYTRYLAFGSTTQTAGGVTQFGVQASSDKLYQKWKSFYVKFKQSVQVDEGH</sequence>
<dbReference type="STRING" id="1123071.SAMN02745181_0847"/>
<dbReference type="AlphaFoldDB" id="A0A1M6DVQ1"/>